<proteinExistence type="predicted"/>
<evidence type="ECO:0000313" key="3">
    <source>
        <dbReference type="Proteomes" id="UP001153620"/>
    </source>
</evidence>
<feature type="signal peptide" evidence="1">
    <location>
        <begin position="1"/>
        <end position="19"/>
    </location>
</feature>
<organism evidence="2 3">
    <name type="scientific">Chironomus riparius</name>
    <dbReference type="NCBI Taxonomy" id="315576"/>
    <lineage>
        <taxon>Eukaryota</taxon>
        <taxon>Metazoa</taxon>
        <taxon>Ecdysozoa</taxon>
        <taxon>Arthropoda</taxon>
        <taxon>Hexapoda</taxon>
        <taxon>Insecta</taxon>
        <taxon>Pterygota</taxon>
        <taxon>Neoptera</taxon>
        <taxon>Endopterygota</taxon>
        <taxon>Diptera</taxon>
        <taxon>Nematocera</taxon>
        <taxon>Chironomoidea</taxon>
        <taxon>Chironomidae</taxon>
        <taxon>Chironominae</taxon>
        <taxon>Chironomus</taxon>
    </lineage>
</organism>
<reference evidence="2" key="1">
    <citation type="submission" date="2022-01" db="EMBL/GenBank/DDBJ databases">
        <authorList>
            <person name="King R."/>
        </authorList>
    </citation>
    <scope>NUCLEOTIDE SEQUENCE</scope>
</reference>
<evidence type="ECO:0000256" key="1">
    <source>
        <dbReference type="SAM" id="SignalP"/>
    </source>
</evidence>
<name>A0A9N9WX95_9DIPT</name>
<dbReference type="InterPro" id="IPR036574">
    <property type="entry name" value="Scorpion_toxin-like_sf"/>
</dbReference>
<dbReference type="EMBL" id="OU895879">
    <property type="protein sequence ID" value="CAG9809818.1"/>
    <property type="molecule type" value="Genomic_DNA"/>
</dbReference>
<dbReference type="AlphaFoldDB" id="A0A9N9WX95"/>
<feature type="chain" id="PRO_5040431083" evidence="1">
    <location>
        <begin position="20"/>
        <end position="80"/>
    </location>
</feature>
<dbReference type="SUPFAM" id="SSF57095">
    <property type="entry name" value="Scorpion toxin-like"/>
    <property type="match status" value="1"/>
</dbReference>
<accession>A0A9N9WX95</accession>
<gene>
    <name evidence="2" type="ORF">CHIRRI_LOCUS12638</name>
</gene>
<dbReference type="Proteomes" id="UP001153620">
    <property type="component" value="Chromosome 3"/>
</dbReference>
<keyword evidence="3" id="KW-1185">Reference proteome</keyword>
<sequence length="80" mass="9026">MRFTFFIIALVSFIASTSTSPIDDDQIKESKMNLAISDDSELEFTALGPKCQPRPCDEYCKLIGHVYGRCQFGNCHCKDK</sequence>
<dbReference type="OrthoDB" id="7205626at2759"/>
<protein>
    <submittedName>
        <fullName evidence="2">Uncharacterized protein</fullName>
    </submittedName>
</protein>
<dbReference type="GO" id="GO:0051707">
    <property type="term" value="P:response to other organism"/>
    <property type="evidence" value="ECO:0007669"/>
    <property type="project" value="UniProtKB-ARBA"/>
</dbReference>
<evidence type="ECO:0000313" key="2">
    <source>
        <dbReference type="EMBL" id="CAG9809818.1"/>
    </source>
</evidence>
<keyword evidence="1" id="KW-0732">Signal</keyword>
<reference evidence="2" key="2">
    <citation type="submission" date="2022-10" db="EMBL/GenBank/DDBJ databases">
        <authorList>
            <consortium name="ENA_rothamsted_submissions"/>
            <consortium name="culmorum"/>
            <person name="King R."/>
        </authorList>
    </citation>
    <scope>NUCLEOTIDE SEQUENCE</scope>
</reference>